<keyword evidence="5" id="KW-0547">Nucleotide-binding</keyword>
<dbReference type="PROSITE" id="PS50893">
    <property type="entry name" value="ABC_TRANSPORTER_2"/>
    <property type="match status" value="1"/>
</dbReference>
<protein>
    <submittedName>
        <fullName evidence="12">ABC transporter ATP-binding protein</fullName>
    </submittedName>
</protein>
<dbReference type="InterPro" id="IPR015853">
    <property type="entry name" value="ABC_transpr_FbpC"/>
</dbReference>
<evidence type="ECO:0000256" key="6">
    <source>
        <dbReference type="ARBA" id="ARBA00022840"/>
    </source>
</evidence>
<keyword evidence="7" id="KW-1278">Translocase</keyword>
<dbReference type="Pfam" id="PF08402">
    <property type="entry name" value="TOBE_2"/>
    <property type="match status" value="1"/>
</dbReference>
<dbReference type="SUPFAM" id="SSF50331">
    <property type="entry name" value="MOP-like"/>
    <property type="match status" value="1"/>
</dbReference>
<proteinExistence type="predicted"/>
<dbReference type="InterPro" id="IPR027417">
    <property type="entry name" value="P-loop_NTPase"/>
</dbReference>
<keyword evidence="2" id="KW-1003">Cell membrane</keyword>
<dbReference type="PANTHER" id="PTHR42781">
    <property type="entry name" value="SPERMIDINE/PUTRESCINE IMPORT ATP-BINDING PROTEIN POTA"/>
    <property type="match status" value="1"/>
</dbReference>
<organism evidence="12 13">
    <name type="scientific">Actinomycetospora atypica</name>
    <dbReference type="NCBI Taxonomy" id="1290095"/>
    <lineage>
        <taxon>Bacteria</taxon>
        <taxon>Bacillati</taxon>
        <taxon>Actinomycetota</taxon>
        <taxon>Actinomycetes</taxon>
        <taxon>Pseudonocardiales</taxon>
        <taxon>Pseudonocardiaceae</taxon>
        <taxon>Actinomycetospora</taxon>
    </lineage>
</organism>
<keyword evidence="9" id="KW-0406">Ion transport</keyword>
<dbReference type="GO" id="GO:0005524">
    <property type="term" value="F:ATP binding"/>
    <property type="evidence" value="ECO:0007669"/>
    <property type="project" value="UniProtKB-KW"/>
</dbReference>
<keyword evidence="6 12" id="KW-0067">ATP-binding</keyword>
<gene>
    <name evidence="12" type="ORF">ACFPBZ_20610</name>
</gene>
<dbReference type="InterPro" id="IPR013611">
    <property type="entry name" value="Transp-assoc_OB_typ2"/>
</dbReference>
<dbReference type="InterPro" id="IPR003439">
    <property type="entry name" value="ABC_transporter-like_ATP-bd"/>
</dbReference>
<evidence type="ECO:0000259" key="11">
    <source>
        <dbReference type="PROSITE" id="PS50893"/>
    </source>
</evidence>
<keyword evidence="8" id="KW-0408">Iron</keyword>
<accession>A0ABV9YRW1</accession>
<dbReference type="Proteomes" id="UP001595947">
    <property type="component" value="Unassembled WGS sequence"/>
</dbReference>
<dbReference type="PANTHER" id="PTHR42781:SF5">
    <property type="entry name" value="PUTRESCINE TRANSPORT ATP-BINDING PROTEIN POTG"/>
    <property type="match status" value="1"/>
</dbReference>
<reference evidence="13" key="1">
    <citation type="journal article" date="2019" name="Int. J. Syst. Evol. Microbiol.">
        <title>The Global Catalogue of Microorganisms (GCM) 10K type strain sequencing project: providing services to taxonomists for standard genome sequencing and annotation.</title>
        <authorList>
            <consortium name="The Broad Institute Genomics Platform"/>
            <consortium name="The Broad Institute Genome Sequencing Center for Infectious Disease"/>
            <person name="Wu L."/>
            <person name="Ma J."/>
        </authorList>
    </citation>
    <scope>NUCLEOTIDE SEQUENCE [LARGE SCALE GENOMIC DNA]</scope>
    <source>
        <strain evidence="13">CGMCC 4.7093</strain>
    </source>
</reference>
<evidence type="ECO:0000256" key="8">
    <source>
        <dbReference type="ARBA" id="ARBA00023004"/>
    </source>
</evidence>
<keyword evidence="3" id="KW-0410">Iron transport</keyword>
<keyword evidence="13" id="KW-1185">Reference proteome</keyword>
<dbReference type="InterPro" id="IPR008995">
    <property type="entry name" value="Mo/tungstate-bd_C_term_dom"/>
</dbReference>
<name>A0ABV9YRW1_9PSEU</name>
<dbReference type="SMART" id="SM00382">
    <property type="entry name" value="AAA"/>
    <property type="match status" value="1"/>
</dbReference>
<keyword evidence="1" id="KW-0813">Transport</keyword>
<evidence type="ECO:0000256" key="2">
    <source>
        <dbReference type="ARBA" id="ARBA00022475"/>
    </source>
</evidence>
<sequence length="358" mass="36754">MTEPALEVRGLCASHPGTVVLRDVDLVVAPGTVTAVLGPSGCGKTTLLRVVAGFHVPDAGTVHVGGRPVSGPGVATVPPEHRRIGLVPQDGALFEHLTVAGNVGFGLRSTPRGERRDRIAAMLDLVGLADLAERRPRELSGGQQQRVALARALAPAPGLVLLDEPFSALDAGLRQELREEVRRVLRAAGAAAVLVTHDRAEALGLADRLVVLRAGRVVADGDPRAVYQDPPDADVALLVGEGVLLAGRRSGGGADTDLGWVAVRGPGADGAGRVVVRPEQLRLSDDPAAVRLRVREVVFTGPTSAVVLDTPDGGTLRLTTGDHAPEPGAVVGVAVSSPVPWLPAPGPDRPVGTPATTG</sequence>
<dbReference type="InterPro" id="IPR017871">
    <property type="entry name" value="ABC_transporter-like_CS"/>
</dbReference>
<evidence type="ECO:0000256" key="3">
    <source>
        <dbReference type="ARBA" id="ARBA00022496"/>
    </source>
</evidence>
<evidence type="ECO:0000256" key="5">
    <source>
        <dbReference type="ARBA" id="ARBA00022741"/>
    </source>
</evidence>
<evidence type="ECO:0000313" key="13">
    <source>
        <dbReference type="Proteomes" id="UP001595947"/>
    </source>
</evidence>
<evidence type="ECO:0000256" key="7">
    <source>
        <dbReference type="ARBA" id="ARBA00022967"/>
    </source>
</evidence>
<evidence type="ECO:0000256" key="4">
    <source>
        <dbReference type="ARBA" id="ARBA00022519"/>
    </source>
</evidence>
<dbReference type="Pfam" id="PF00005">
    <property type="entry name" value="ABC_tran"/>
    <property type="match status" value="1"/>
</dbReference>
<dbReference type="EMBL" id="JBHSIV010000025">
    <property type="protein sequence ID" value="MFC5064637.1"/>
    <property type="molecule type" value="Genomic_DNA"/>
</dbReference>
<evidence type="ECO:0000256" key="1">
    <source>
        <dbReference type="ARBA" id="ARBA00022448"/>
    </source>
</evidence>
<dbReference type="SUPFAM" id="SSF52540">
    <property type="entry name" value="P-loop containing nucleoside triphosphate hydrolases"/>
    <property type="match status" value="1"/>
</dbReference>
<dbReference type="RefSeq" id="WP_378037982.1">
    <property type="nucleotide sequence ID" value="NZ_JBHSIV010000025.1"/>
</dbReference>
<dbReference type="CDD" id="cd03259">
    <property type="entry name" value="ABC_Carb_Solutes_like"/>
    <property type="match status" value="1"/>
</dbReference>
<keyword evidence="10" id="KW-0472">Membrane</keyword>
<feature type="domain" description="ABC transporter" evidence="11">
    <location>
        <begin position="6"/>
        <end position="239"/>
    </location>
</feature>
<evidence type="ECO:0000256" key="9">
    <source>
        <dbReference type="ARBA" id="ARBA00023065"/>
    </source>
</evidence>
<dbReference type="PROSITE" id="PS00211">
    <property type="entry name" value="ABC_TRANSPORTER_1"/>
    <property type="match status" value="1"/>
</dbReference>
<dbReference type="InterPro" id="IPR050093">
    <property type="entry name" value="ABC_SmlMolc_Importer"/>
</dbReference>
<evidence type="ECO:0000256" key="10">
    <source>
        <dbReference type="ARBA" id="ARBA00023136"/>
    </source>
</evidence>
<keyword evidence="4" id="KW-0997">Cell inner membrane</keyword>
<dbReference type="InterPro" id="IPR003593">
    <property type="entry name" value="AAA+_ATPase"/>
</dbReference>
<comment type="caution">
    <text evidence="12">The sequence shown here is derived from an EMBL/GenBank/DDBJ whole genome shotgun (WGS) entry which is preliminary data.</text>
</comment>
<dbReference type="Gene3D" id="3.40.50.300">
    <property type="entry name" value="P-loop containing nucleotide triphosphate hydrolases"/>
    <property type="match status" value="1"/>
</dbReference>
<evidence type="ECO:0000313" key="12">
    <source>
        <dbReference type="EMBL" id="MFC5064637.1"/>
    </source>
</evidence>